<feature type="signal peptide" evidence="1">
    <location>
        <begin position="1"/>
        <end position="40"/>
    </location>
</feature>
<dbReference type="AlphaFoldDB" id="B8CRQ4"/>
<evidence type="ECO:0000313" key="3">
    <source>
        <dbReference type="Proteomes" id="UP000000753"/>
    </source>
</evidence>
<dbReference type="OrthoDB" id="6258537at2"/>
<organism evidence="2 3">
    <name type="scientific">Shewanella piezotolerans (strain WP3 / JCM 13877)</name>
    <dbReference type="NCBI Taxonomy" id="225849"/>
    <lineage>
        <taxon>Bacteria</taxon>
        <taxon>Pseudomonadati</taxon>
        <taxon>Pseudomonadota</taxon>
        <taxon>Gammaproteobacteria</taxon>
        <taxon>Alteromonadales</taxon>
        <taxon>Shewanellaceae</taxon>
        <taxon>Shewanella</taxon>
    </lineage>
</organism>
<name>B8CRQ4_SHEPW</name>
<protein>
    <submittedName>
        <fullName evidence="2">Uncharacterized protein</fullName>
    </submittedName>
</protein>
<proteinExistence type="predicted"/>
<gene>
    <name evidence="2" type="ordered locus">swp_3360</name>
</gene>
<feature type="chain" id="PRO_5002866963" evidence="1">
    <location>
        <begin position="41"/>
        <end position="290"/>
    </location>
</feature>
<keyword evidence="1" id="KW-0732">Signal</keyword>
<dbReference type="KEGG" id="swp:swp_3360"/>
<dbReference type="STRING" id="225849.swp_3360"/>
<dbReference type="RefSeq" id="WP_020913412.1">
    <property type="nucleotide sequence ID" value="NC_011566.1"/>
</dbReference>
<dbReference type="Proteomes" id="UP000000753">
    <property type="component" value="Chromosome"/>
</dbReference>
<dbReference type="HOGENOM" id="CLU_936568_0_0_6"/>
<dbReference type="eggNOG" id="ENOG50331A7">
    <property type="taxonomic scope" value="Bacteria"/>
</dbReference>
<evidence type="ECO:0000313" key="2">
    <source>
        <dbReference type="EMBL" id="ACJ30062.1"/>
    </source>
</evidence>
<reference evidence="2 3" key="1">
    <citation type="journal article" date="2008" name="PLoS ONE">
        <title>Environmental adaptation: genomic analysis of the piezotolerant and psychrotolerant deep-sea iron reducing bacterium Shewanella piezotolerans WP3.</title>
        <authorList>
            <person name="Wang F."/>
            <person name="Wang J."/>
            <person name="Jian H."/>
            <person name="Zhang B."/>
            <person name="Li S."/>
            <person name="Wang F."/>
            <person name="Zeng X."/>
            <person name="Gao L."/>
            <person name="Bartlett D.H."/>
            <person name="Yu J."/>
            <person name="Hu S."/>
            <person name="Xiao X."/>
        </authorList>
    </citation>
    <scope>NUCLEOTIDE SEQUENCE [LARGE SCALE GENOMIC DNA]</scope>
    <source>
        <strain evidence="3">WP3 / JCM 13877</strain>
    </source>
</reference>
<dbReference type="EMBL" id="CP000472">
    <property type="protein sequence ID" value="ACJ30062.1"/>
    <property type="molecule type" value="Genomic_DNA"/>
</dbReference>
<accession>B8CRQ4</accession>
<keyword evidence="3" id="KW-1185">Reference proteome</keyword>
<evidence type="ECO:0000256" key="1">
    <source>
        <dbReference type="SAM" id="SignalP"/>
    </source>
</evidence>
<sequence length="290" mass="32585">MPSKNNCALLSSRCPFSYQKILLCTAVMGLSCALSSSAVADNENVSAANSSTTSNWSGYISATATTNVYGQSEPSSYQAMSGNGRIGYRDDWGSIRLSVGGEVETHHDQSYYYDTFLEYRTPTKTFTPDWSLIGSAGVFLPTSHTSQENKLQAAPRVAGYLFYRPSNVWNFYISPRFRYNAYKYEIGRQGEHFVEHQIDILADATWQFTDNWYLDVSGSYGMAKKFNSSRYDNLFTASQEIGWEFSPSWIVAAGHNNSGGFYDPERGSSHGFEIYDKRSSVFYLSITKYL</sequence>
<dbReference type="PROSITE" id="PS51257">
    <property type="entry name" value="PROKAR_LIPOPROTEIN"/>
    <property type="match status" value="1"/>
</dbReference>